<feature type="transmembrane region" description="Helical" evidence="2">
    <location>
        <begin position="1040"/>
        <end position="1057"/>
    </location>
</feature>
<feature type="transmembrane region" description="Helical" evidence="2">
    <location>
        <begin position="823"/>
        <end position="840"/>
    </location>
</feature>
<feature type="transmembrane region" description="Helical" evidence="2">
    <location>
        <begin position="1087"/>
        <end position="1104"/>
    </location>
</feature>
<feature type="transmembrane region" description="Helical" evidence="2">
    <location>
        <begin position="394"/>
        <end position="412"/>
    </location>
</feature>
<feature type="transmembrane region" description="Helical" evidence="2">
    <location>
        <begin position="451"/>
        <end position="473"/>
    </location>
</feature>
<feature type="transmembrane region" description="Helical" evidence="2">
    <location>
        <begin position="88"/>
        <end position="109"/>
    </location>
</feature>
<feature type="transmembrane region" description="Helical" evidence="2">
    <location>
        <begin position="559"/>
        <end position="578"/>
    </location>
</feature>
<feature type="transmembrane region" description="Helical" evidence="2">
    <location>
        <begin position="115"/>
        <end position="134"/>
    </location>
</feature>
<accession>A0A6H1P7K6</accession>
<evidence type="ECO:0000256" key="2">
    <source>
        <dbReference type="SAM" id="Phobius"/>
    </source>
</evidence>
<organism evidence="3 4">
    <name type="scientific">Priestia megaterium</name>
    <name type="common">Bacillus megaterium</name>
    <dbReference type="NCBI Taxonomy" id="1404"/>
    <lineage>
        <taxon>Bacteria</taxon>
        <taxon>Bacillati</taxon>
        <taxon>Bacillota</taxon>
        <taxon>Bacilli</taxon>
        <taxon>Bacillales</taxon>
        <taxon>Bacillaceae</taxon>
        <taxon>Priestia</taxon>
    </lineage>
</organism>
<feature type="transmembrane region" description="Helical" evidence="2">
    <location>
        <begin position="665"/>
        <end position="686"/>
    </location>
</feature>
<feature type="transmembrane region" description="Helical" evidence="2">
    <location>
        <begin position="1062"/>
        <end position="1081"/>
    </location>
</feature>
<feature type="transmembrane region" description="Helical" evidence="2">
    <location>
        <begin position="327"/>
        <end position="352"/>
    </location>
</feature>
<dbReference type="EMBL" id="CP051128">
    <property type="protein sequence ID" value="QIZ09523.1"/>
    <property type="molecule type" value="Genomic_DNA"/>
</dbReference>
<dbReference type="Proteomes" id="UP000501868">
    <property type="component" value="Chromosome"/>
</dbReference>
<feature type="transmembrane region" description="Helical" evidence="2">
    <location>
        <begin position="698"/>
        <end position="717"/>
    </location>
</feature>
<feature type="transmembrane region" description="Helical" evidence="2">
    <location>
        <begin position="847"/>
        <end position="866"/>
    </location>
</feature>
<feature type="transmembrane region" description="Helical" evidence="2">
    <location>
        <begin position="528"/>
        <end position="544"/>
    </location>
</feature>
<feature type="transmembrane region" description="Helical" evidence="2">
    <location>
        <begin position="872"/>
        <end position="893"/>
    </location>
</feature>
<feature type="transmembrane region" description="Helical" evidence="2">
    <location>
        <begin position="928"/>
        <end position="946"/>
    </location>
</feature>
<feature type="transmembrane region" description="Helical" evidence="2">
    <location>
        <begin position="614"/>
        <end position="632"/>
    </location>
</feature>
<feature type="region of interest" description="Disordered" evidence="1">
    <location>
        <begin position="51"/>
        <end position="74"/>
    </location>
</feature>
<protein>
    <recommendedName>
        <fullName evidence="5">DUF2157 domain-containing protein</fullName>
    </recommendedName>
</protein>
<feature type="transmembrane region" description="Helical" evidence="2">
    <location>
        <begin position="181"/>
        <end position="199"/>
    </location>
</feature>
<feature type="transmembrane region" description="Helical" evidence="2">
    <location>
        <begin position="988"/>
        <end position="1004"/>
    </location>
</feature>
<feature type="transmembrane region" description="Helical" evidence="2">
    <location>
        <begin position="639"/>
        <end position="659"/>
    </location>
</feature>
<evidence type="ECO:0000313" key="3">
    <source>
        <dbReference type="EMBL" id="QIZ09523.1"/>
    </source>
</evidence>
<feature type="transmembrane region" description="Helical" evidence="2">
    <location>
        <begin position="232"/>
        <end position="251"/>
    </location>
</feature>
<feature type="transmembrane region" description="Helical" evidence="2">
    <location>
        <begin position="289"/>
        <end position="306"/>
    </location>
</feature>
<sequence length="1135" mass="129497">MDSNMREEQRKIFRKELFTLREEGYLSEAIVDTVARAHYQYHMDLLEMEAKPPSSENNTPIKKAAPPKPQKVKKTLTPEEIRERNITWLLNIGVIFLLIGGLFVATSNWESMTSFMKSGSIAIVALLFYGIAFLTKKILKIEKTAFAFSVLGSLFLPIFILSLGWFGLLGPYLSISGEGRYLLGTLGSLLPIIVYYVFAKNLVSRLFVWFTYVSISIGTAFLLASFHLKIDFFYLGLMVFNAIFIFVYHQLKHKESFKLFTNEFIPYVQVNLVLCTLFMLFLYDNEVLYSFNLLLTAIIYLSMMYVSGRKEYHFIFSVMIVYGAYQLIEHSFLDSFGAIVYALIGFGIVFVPKAMDDKFTLNKAFQYTSAVISGLAFIYISLEGILLRAGNPSIVLMLAYFIIAVNFIYLSSQGSRRLFPYLSAVFGASGIYETIALVCRPFDMVNFSLQLSLAGFILYFGLGIALLSKYVMIIQTASRDVGLSIMVLAILSAIFWLLWWEIGVMLLLLVVAAFLLYKKETRIYLQEAALWSLPGLLGLSIVAFGEEINTNFSVYLNEYGYAINFAAGAIMVLLFSFVWKKVGEKELGIISIYTSQVLYTFAIFHALLSPINHLWVQPLVLLVGIGMYFYLYKKVGTKWVPFIVSISVLLTYFSIIQAITLKFSLSHTINSLIASTSAVVMLLIAYLSQKNDLNLSIAFAWVGHSIYPLALIFTWFAYQSDSIYSFILGMFVYAFSTKFTKVEWKIKVFLYGSFTSLYFIVSTGLDQLINRYFGNYEFPITSGFILLFAFFTKDEFKKRTAYYFVPFSTIGIVFTLITYPFDLLPYLVTLAYIVGTLFYMHKIKWDLLGVIPLFLAFIATIEYSYLSELDDLDKMLLSGGLGIVLLIIGQFVYKKLVEYGPNIQQTKFDGFTLVSFMFFFLMYSFENQYIWCQALPGLLISASFLLQRKRVPARFSVLLTILGGAYLLQPYYSIMAMLHIPSLWEREVIVLPFIILIIFIRRCLKGSYSDITKVVQWGVLIIVSLLLIQDGLASNTIYDAIILGTLSLLAMMAGMFLQIKSYFFVGAGVLLLNVFLQTRPYWGNMPWWFYLLIAGLILITVASFNEWNKQKVNKGESTFITSFKEKVIDKMKKWD</sequence>
<feature type="transmembrane region" description="Helical" evidence="2">
    <location>
        <begin position="590"/>
        <end position="608"/>
    </location>
</feature>
<evidence type="ECO:0000256" key="1">
    <source>
        <dbReference type="SAM" id="MobiDB-lite"/>
    </source>
</evidence>
<reference evidence="3 4" key="2">
    <citation type="submission" date="2020-04" db="EMBL/GenBank/DDBJ databases">
        <authorList>
            <person name="Fomenkov A."/>
            <person name="Anton B.P."/>
            <person name="Roberts R.J."/>
        </authorList>
    </citation>
    <scope>NUCLEOTIDE SEQUENCE [LARGE SCALE GENOMIC DNA]</scope>
    <source>
        <strain evidence="3 4">S2</strain>
    </source>
</reference>
<feature type="transmembrane region" description="Helical" evidence="2">
    <location>
        <begin position="723"/>
        <end position="741"/>
    </location>
</feature>
<feature type="transmembrane region" description="Helical" evidence="2">
    <location>
        <begin position="1011"/>
        <end position="1028"/>
    </location>
</feature>
<feature type="transmembrane region" description="Helical" evidence="2">
    <location>
        <begin position="800"/>
        <end position="817"/>
    </location>
</feature>
<name>A0A6H1P7K6_PRIMG</name>
<feature type="transmembrane region" description="Helical" evidence="2">
    <location>
        <begin position="485"/>
        <end position="516"/>
    </location>
</feature>
<feature type="transmembrane region" description="Helical" evidence="2">
    <location>
        <begin position="364"/>
        <end position="382"/>
    </location>
</feature>
<feature type="transmembrane region" description="Helical" evidence="2">
    <location>
        <begin position="146"/>
        <end position="169"/>
    </location>
</feature>
<feature type="transmembrane region" description="Helical" evidence="2">
    <location>
        <begin position="905"/>
        <end position="922"/>
    </location>
</feature>
<gene>
    <name evidence="3" type="ORF">HFZ78_24945</name>
</gene>
<feature type="transmembrane region" description="Helical" evidence="2">
    <location>
        <begin position="771"/>
        <end position="791"/>
    </location>
</feature>
<keyword evidence="2" id="KW-0812">Transmembrane</keyword>
<dbReference type="AlphaFoldDB" id="A0A6H1P7K6"/>
<feature type="transmembrane region" description="Helical" evidence="2">
    <location>
        <begin position="206"/>
        <end position="226"/>
    </location>
</feature>
<feature type="transmembrane region" description="Helical" evidence="2">
    <location>
        <begin position="418"/>
        <end position="439"/>
    </location>
</feature>
<feature type="transmembrane region" description="Helical" evidence="2">
    <location>
        <begin position="748"/>
        <end position="765"/>
    </location>
</feature>
<evidence type="ECO:0000313" key="4">
    <source>
        <dbReference type="Proteomes" id="UP000501868"/>
    </source>
</evidence>
<keyword evidence="2" id="KW-1133">Transmembrane helix</keyword>
<feature type="transmembrane region" description="Helical" evidence="2">
    <location>
        <begin position="951"/>
        <end position="968"/>
    </location>
</feature>
<feature type="transmembrane region" description="Helical" evidence="2">
    <location>
        <begin position="263"/>
        <end position="283"/>
    </location>
</feature>
<evidence type="ECO:0008006" key="5">
    <source>
        <dbReference type="Google" id="ProtNLM"/>
    </source>
</evidence>
<keyword evidence="2" id="KW-0472">Membrane</keyword>
<proteinExistence type="predicted"/>
<reference evidence="3 4" key="1">
    <citation type="submission" date="2020-04" db="EMBL/GenBank/DDBJ databases">
        <title>Genome-Wide Identification of 5-Methylcytosine Sites in Bacterial Genomes By High-Throughput Sequencing of MspJI Restriction Fragments.</title>
        <authorList>
            <person name="Wu V."/>
        </authorList>
    </citation>
    <scope>NUCLEOTIDE SEQUENCE [LARGE SCALE GENOMIC DNA]</scope>
    <source>
        <strain evidence="3 4">S2</strain>
    </source>
</reference>